<protein>
    <submittedName>
        <fullName evidence="1">Uncharacterized protein</fullName>
    </submittedName>
</protein>
<dbReference type="RefSeq" id="WP_046147793.1">
    <property type="nucleotide sequence ID" value="NZ_KQ033914.1"/>
</dbReference>
<proteinExistence type="predicted"/>
<organism evidence="1 2">
    <name type="scientific">Parabacteroides goldsteinii DSM 19448 = WAL 12034</name>
    <dbReference type="NCBI Taxonomy" id="927665"/>
    <lineage>
        <taxon>Bacteria</taxon>
        <taxon>Pseudomonadati</taxon>
        <taxon>Bacteroidota</taxon>
        <taxon>Bacteroidia</taxon>
        <taxon>Bacteroidales</taxon>
        <taxon>Tannerellaceae</taxon>
        <taxon>Parabacteroides</taxon>
    </lineage>
</organism>
<name>A0A0F5IJR6_9BACT</name>
<comment type="caution">
    <text evidence="1">The sequence shown here is derived from an EMBL/GenBank/DDBJ whole genome shotgun (WGS) entry which is preliminary data.</text>
</comment>
<reference evidence="1 2" key="1">
    <citation type="submission" date="2013-04" db="EMBL/GenBank/DDBJ databases">
        <title>The Genome Sequence of Parabacteroides goldsteinii DSM 19448.</title>
        <authorList>
            <consortium name="The Broad Institute Genomics Platform"/>
            <person name="Earl A."/>
            <person name="Ward D."/>
            <person name="Feldgarden M."/>
            <person name="Gevers D."/>
            <person name="Martens E."/>
            <person name="Sakamoto M."/>
            <person name="Benno Y."/>
            <person name="Song Y."/>
            <person name="Liu C."/>
            <person name="Lee J."/>
            <person name="Bolanos M."/>
            <person name="Vaisanen M.L."/>
            <person name="Finegold S.M."/>
            <person name="Walker B."/>
            <person name="Young S."/>
            <person name="Zeng Q."/>
            <person name="Gargeya S."/>
            <person name="Fitzgerald M."/>
            <person name="Haas B."/>
            <person name="Abouelleil A."/>
            <person name="Allen A.W."/>
            <person name="Alvarado L."/>
            <person name="Arachchi H.M."/>
            <person name="Berlin A.M."/>
            <person name="Chapman S.B."/>
            <person name="Gainer-Dewar J."/>
            <person name="Goldberg J."/>
            <person name="Griggs A."/>
            <person name="Gujja S."/>
            <person name="Hansen M."/>
            <person name="Howarth C."/>
            <person name="Imamovic A."/>
            <person name="Ireland A."/>
            <person name="Larimer J."/>
            <person name="McCowan C."/>
            <person name="Murphy C."/>
            <person name="Pearson M."/>
            <person name="Poon T.W."/>
            <person name="Priest M."/>
            <person name="Roberts A."/>
            <person name="Saif S."/>
            <person name="Shea T."/>
            <person name="Sisk P."/>
            <person name="Sykes S."/>
            <person name="Wortman J."/>
            <person name="Nusbaum C."/>
            <person name="Birren B."/>
        </authorList>
    </citation>
    <scope>NUCLEOTIDE SEQUENCE [LARGE SCALE GENOMIC DNA]</scope>
    <source>
        <strain evidence="1 2">DSM 19448</strain>
    </source>
</reference>
<accession>A0A0F5IJR6</accession>
<dbReference type="STRING" id="927665.HMPREF1535_04844"/>
<dbReference type="EMBL" id="AQHV01000028">
    <property type="protein sequence ID" value="KKB45560.1"/>
    <property type="molecule type" value="Genomic_DNA"/>
</dbReference>
<evidence type="ECO:0000313" key="1">
    <source>
        <dbReference type="EMBL" id="KKB45560.1"/>
    </source>
</evidence>
<gene>
    <name evidence="1" type="ORF">HMPREF1535_04844</name>
</gene>
<evidence type="ECO:0000313" key="2">
    <source>
        <dbReference type="Proteomes" id="UP000033047"/>
    </source>
</evidence>
<dbReference type="AlphaFoldDB" id="A0A0F5IJR6"/>
<dbReference type="PATRIC" id="fig|927665.4.peg.4969"/>
<dbReference type="Proteomes" id="UP000033047">
    <property type="component" value="Unassembled WGS sequence"/>
</dbReference>
<dbReference type="HOGENOM" id="CLU_1516505_0_0_10"/>
<sequence>MRPSPGKEEGLVLDNAGLWLEHGFCQQDRIRTLKGKKKRKRRESLEPVFVVMDQDGIIREAHIPQQVEGMELIELTQEAEDLLVFESFFSFALNKGHKPYSAYLRFEEQYLSENNQNLNLIHLKYIQNRISRLPGAPNQGTWYHIKKKVITIGSSEGLDRMFIIKKVKVSGAEYCGF</sequence>